<dbReference type="GO" id="GO:0046677">
    <property type="term" value="P:response to antibiotic"/>
    <property type="evidence" value="ECO:0007669"/>
    <property type="project" value="UniProtKB-KW"/>
</dbReference>
<dbReference type="Pfam" id="PF00005">
    <property type="entry name" value="ABC_tran"/>
    <property type="match status" value="1"/>
</dbReference>
<organism evidence="7 8">
    <name type="scientific">Thermomonospora echinospora</name>
    <dbReference type="NCBI Taxonomy" id="1992"/>
    <lineage>
        <taxon>Bacteria</taxon>
        <taxon>Bacillati</taxon>
        <taxon>Actinomycetota</taxon>
        <taxon>Actinomycetes</taxon>
        <taxon>Streptosporangiales</taxon>
        <taxon>Thermomonosporaceae</taxon>
        <taxon>Thermomonospora</taxon>
    </lineage>
</organism>
<dbReference type="GO" id="GO:0016887">
    <property type="term" value="F:ATP hydrolysis activity"/>
    <property type="evidence" value="ECO:0007669"/>
    <property type="project" value="InterPro"/>
</dbReference>
<keyword evidence="4 7" id="KW-0067">ATP-binding</keyword>
<dbReference type="InterPro" id="IPR027417">
    <property type="entry name" value="P-loop_NTPase"/>
</dbReference>
<dbReference type="Gene3D" id="3.40.50.300">
    <property type="entry name" value="P-loop containing nucleotide triphosphate hydrolases"/>
    <property type="match status" value="1"/>
</dbReference>
<evidence type="ECO:0000313" key="7">
    <source>
        <dbReference type="EMBL" id="SEF50437.1"/>
    </source>
</evidence>
<dbReference type="OrthoDB" id="9804819at2"/>
<dbReference type="RefSeq" id="WP_103935697.1">
    <property type="nucleotide sequence ID" value="NZ_FNVO01000001.1"/>
</dbReference>
<dbReference type="GO" id="GO:0005886">
    <property type="term" value="C:plasma membrane"/>
    <property type="evidence" value="ECO:0007669"/>
    <property type="project" value="UniProtKB-SubCell"/>
</dbReference>
<dbReference type="AlphaFoldDB" id="A0A1H5SKZ0"/>
<keyword evidence="8" id="KW-1185">Reference proteome</keyword>
<accession>A0A1H5SKZ0</accession>
<dbReference type="CDD" id="cd03230">
    <property type="entry name" value="ABC_DR_subfamily_A"/>
    <property type="match status" value="1"/>
</dbReference>
<proteinExistence type="predicted"/>
<evidence type="ECO:0000256" key="2">
    <source>
        <dbReference type="ARBA" id="ARBA00022448"/>
    </source>
</evidence>
<reference evidence="8" key="1">
    <citation type="submission" date="2016-10" db="EMBL/GenBank/DDBJ databases">
        <authorList>
            <person name="Varghese N."/>
            <person name="Submissions S."/>
        </authorList>
    </citation>
    <scope>NUCLEOTIDE SEQUENCE [LARGE SCALE GENOMIC DNA]</scope>
    <source>
        <strain evidence="8">DSM 43163</strain>
    </source>
</reference>
<dbReference type="PROSITE" id="PS00211">
    <property type="entry name" value="ABC_TRANSPORTER_1"/>
    <property type="match status" value="1"/>
</dbReference>
<dbReference type="EMBL" id="FNVO01000001">
    <property type="protein sequence ID" value="SEF50437.1"/>
    <property type="molecule type" value="Genomic_DNA"/>
</dbReference>
<evidence type="ECO:0000256" key="1">
    <source>
        <dbReference type="ARBA" id="ARBA00004202"/>
    </source>
</evidence>
<dbReference type="GO" id="GO:0005524">
    <property type="term" value="F:ATP binding"/>
    <property type="evidence" value="ECO:0007669"/>
    <property type="project" value="UniProtKB-KW"/>
</dbReference>
<evidence type="ECO:0000313" key="8">
    <source>
        <dbReference type="Proteomes" id="UP000236723"/>
    </source>
</evidence>
<evidence type="ECO:0000256" key="3">
    <source>
        <dbReference type="ARBA" id="ARBA00022741"/>
    </source>
</evidence>
<dbReference type="PROSITE" id="PS50893">
    <property type="entry name" value="ABC_TRANSPORTER_2"/>
    <property type="match status" value="1"/>
</dbReference>
<dbReference type="Proteomes" id="UP000236723">
    <property type="component" value="Unassembled WGS sequence"/>
</dbReference>
<dbReference type="PANTHER" id="PTHR42711:SF17">
    <property type="entry name" value="ABC TRANSPORTER ATP-BINDING PROTEIN"/>
    <property type="match status" value="1"/>
</dbReference>
<sequence length="318" mass="34468">MAKDKIVEVAGLHQRYGDFEAVRGISFEVREGELFALLGTNGAGKTTTMETVEGFRPASAGTVRVLGRDPHRERRAVRSHVGIMLQEGGLFPDLTVAETVDLWRDIVPGARPRDEVLEQVVLADRADVRARQLSGGQKRRLDLALAIVARPRVLFLDEPTTGMDPEARRTTWHTVRGLVADGTTVLLTTHYLEEAEQLADRLAIMHQGTVRVAGTVAEVLAGHGDRISFRIPPQAAVAELPRPHGAEPQVSAGGGGPVATYTLTGPPTGPGVQRALRELLDWADDRRLELAGLEARSASLEDVFLRVAGHPAVEEAHR</sequence>
<dbReference type="InterPro" id="IPR017871">
    <property type="entry name" value="ABC_transporter-like_CS"/>
</dbReference>
<dbReference type="SUPFAM" id="SSF52540">
    <property type="entry name" value="P-loop containing nucleoside triphosphate hydrolases"/>
    <property type="match status" value="1"/>
</dbReference>
<dbReference type="InterPro" id="IPR003593">
    <property type="entry name" value="AAA+_ATPase"/>
</dbReference>
<evidence type="ECO:0000256" key="4">
    <source>
        <dbReference type="ARBA" id="ARBA00022840"/>
    </source>
</evidence>
<feature type="domain" description="ABC transporter" evidence="6">
    <location>
        <begin position="7"/>
        <end position="232"/>
    </location>
</feature>
<keyword evidence="5" id="KW-0046">Antibiotic resistance</keyword>
<protein>
    <submittedName>
        <fullName evidence="7">ABC-2 type transport system ATP-binding protein</fullName>
    </submittedName>
</protein>
<dbReference type="SMART" id="SM00382">
    <property type="entry name" value="AAA"/>
    <property type="match status" value="1"/>
</dbReference>
<dbReference type="PANTHER" id="PTHR42711">
    <property type="entry name" value="ABC TRANSPORTER ATP-BINDING PROTEIN"/>
    <property type="match status" value="1"/>
</dbReference>
<dbReference type="InterPro" id="IPR003439">
    <property type="entry name" value="ABC_transporter-like_ATP-bd"/>
</dbReference>
<keyword evidence="2" id="KW-0813">Transport</keyword>
<dbReference type="InterPro" id="IPR050763">
    <property type="entry name" value="ABC_transporter_ATP-binding"/>
</dbReference>
<name>A0A1H5SKZ0_9ACTN</name>
<evidence type="ECO:0000259" key="6">
    <source>
        <dbReference type="PROSITE" id="PS50893"/>
    </source>
</evidence>
<gene>
    <name evidence="7" type="ORF">SAMN04489712_101227</name>
</gene>
<evidence type="ECO:0000256" key="5">
    <source>
        <dbReference type="ARBA" id="ARBA00023251"/>
    </source>
</evidence>
<comment type="subcellular location">
    <subcellularLocation>
        <location evidence="1">Cell membrane</location>
        <topology evidence="1">Peripheral membrane protein</topology>
    </subcellularLocation>
</comment>
<keyword evidence="3" id="KW-0547">Nucleotide-binding</keyword>